<organism evidence="4 5">
    <name type="scientific">Megasphaera paucivorans</name>
    <dbReference type="NCBI Taxonomy" id="349095"/>
    <lineage>
        <taxon>Bacteria</taxon>
        <taxon>Bacillati</taxon>
        <taxon>Bacillota</taxon>
        <taxon>Negativicutes</taxon>
        <taxon>Veillonellales</taxon>
        <taxon>Veillonellaceae</taxon>
        <taxon>Megasphaera</taxon>
    </lineage>
</organism>
<proteinExistence type="inferred from homology"/>
<dbReference type="PANTHER" id="PTHR16301:SF20">
    <property type="entry name" value="IMPACT FAMILY MEMBER YIGZ"/>
    <property type="match status" value="1"/>
</dbReference>
<name>A0A1H0ATJ2_9FIRM</name>
<keyword evidence="5" id="KW-1185">Reference proteome</keyword>
<dbReference type="InterPro" id="IPR015796">
    <property type="entry name" value="Impact_YigZ-like"/>
</dbReference>
<gene>
    <name evidence="4" type="ORF">SAMN05660299_02589</name>
</gene>
<evidence type="ECO:0000313" key="4">
    <source>
        <dbReference type="EMBL" id="SDN36704.1"/>
    </source>
</evidence>
<dbReference type="Gene3D" id="3.30.230.30">
    <property type="entry name" value="Impact, N-terminal domain"/>
    <property type="match status" value="1"/>
</dbReference>
<dbReference type="GO" id="GO:0005737">
    <property type="term" value="C:cytoplasm"/>
    <property type="evidence" value="ECO:0007669"/>
    <property type="project" value="TreeGrafter"/>
</dbReference>
<dbReference type="InterPro" id="IPR035647">
    <property type="entry name" value="EFG_III/V"/>
</dbReference>
<dbReference type="InterPro" id="IPR015269">
    <property type="entry name" value="UPF0029_Impact_C"/>
</dbReference>
<dbReference type="InterPro" id="IPR020568">
    <property type="entry name" value="Ribosomal_Su5_D2-typ_SF"/>
</dbReference>
<dbReference type="Pfam" id="PF01205">
    <property type="entry name" value="Impact_N"/>
    <property type="match status" value="1"/>
</dbReference>
<dbReference type="Gene3D" id="3.30.70.240">
    <property type="match status" value="1"/>
</dbReference>
<dbReference type="InterPro" id="IPR036956">
    <property type="entry name" value="Impact_N_sf"/>
</dbReference>
<dbReference type="PROSITE" id="PS00910">
    <property type="entry name" value="UPF0029"/>
    <property type="match status" value="1"/>
</dbReference>
<dbReference type="InterPro" id="IPR020569">
    <property type="entry name" value="UPF0029_Impact_CS"/>
</dbReference>
<dbReference type="NCBIfam" id="TIGR00257">
    <property type="entry name" value="IMPACT_YIGZ"/>
    <property type="match status" value="1"/>
</dbReference>
<dbReference type="AlphaFoldDB" id="A0A1H0ATJ2"/>
<dbReference type="SUPFAM" id="SSF54211">
    <property type="entry name" value="Ribosomal protein S5 domain 2-like"/>
    <property type="match status" value="1"/>
</dbReference>
<sequence>MLLPCFTSVYGHAETEFTIKKSRFITVVAEISTEEEARSVIGKIRKQYWDARHNCFAYRIGNTGCIQKYDDDGEPAGTAGRPILDVLMKSGITNTVIVVTRYFGGIKLGGGGLIRAYSHAAALGIEAAQIADYFSFVIAEIEFGYAFISSLERILPSLKVRIVDRIFSDTVRFRLEIPQEKSAQVQSDIADLTNGAAIFKEDGKAWVPIMRER</sequence>
<dbReference type="GO" id="GO:0006446">
    <property type="term" value="P:regulation of translational initiation"/>
    <property type="evidence" value="ECO:0007669"/>
    <property type="project" value="TreeGrafter"/>
</dbReference>
<feature type="domain" description="Impact N-terminal" evidence="2">
    <location>
        <begin position="20"/>
        <end position="122"/>
    </location>
</feature>
<protein>
    <submittedName>
        <fullName evidence="4">Uncharacterized protein, YigZ family</fullName>
    </submittedName>
</protein>
<dbReference type="STRING" id="349095.SAMN05660299_02589"/>
<evidence type="ECO:0000313" key="5">
    <source>
        <dbReference type="Proteomes" id="UP000199309"/>
    </source>
</evidence>
<evidence type="ECO:0000259" key="3">
    <source>
        <dbReference type="Pfam" id="PF09186"/>
    </source>
</evidence>
<dbReference type="RefSeq" id="WP_176762991.1">
    <property type="nucleotide sequence ID" value="NZ_FNHQ01000042.1"/>
</dbReference>
<evidence type="ECO:0000256" key="1">
    <source>
        <dbReference type="ARBA" id="ARBA00007665"/>
    </source>
</evidence>
<dbReference type="SUPFAM" id="SSF54980">
    <property type="entry name" value="EF-G C-terminal domain-like"/>
    <property type="match status" value="1"/>
</dbReference>
<dbReference type="InterPro" id="IPR001498">
    <property type="entry name" value="Impact_N"/>
</dbReference>
<dbReference type="PANTHER" id="PTHR16301">
    <property type="entry name" value="IMPACT-RELATED"/>
    <property type="match status" value="1"/>
</dbReference>
<dbReference type="EMBL" id="FNHQ01000042">
    <property type="protein sequence ID" value="SDN36704.1"/>
    <property type="molecule type" value="Genomic_DNA"/>
</dbReference>
<reference evidence="4 5" key="1">
    <citation type="submission" date="2016-10" db="EMBL/GenBank/DDBJ databases">
        <authorList>
            <person name="de Groot N.N."/>
        </authorList>
    </citation>
    <scope>NUCLEOTIDE SEQUENCE [LARGE SCALE GENOMIC DNA]</scope>
    <source>
        <strain evidence="4 5">DSM 16981</strain>
    </source>
</reference>
<comment type="similarity">
    <text evidence="1">Belongs to the IMPACT family.</text>
</comment>
<evidence type="ECO:0000259" key="2">
    <source>
        <dbReference type="Pfam" id="PF01205"/>
    </source>
</evidence>
<dbReference type="InterPro" id="IPR023582">
    <property type="entry name" value="Impact"/>
</dbReference>
<accession>A0A1H0ATJ2</accession>
<dbReference type="Pfam" id="PF09186">
    <property type="entry name" value="DUF1949"/>
    <property type="match status" value="1"/>
</dbReference>
<dbReference type="Proteomes" id="UP000199309">
    <property type="component" value="Unassembled WGS sequence"/>
</dbReference>
<feature type="domain" description="UPF0029" evidence="3">
    <location>
        <begin position="141"/>
        <end position="195"/>
    </location>
</feature>